<dbReference type="Gene3D" id="3.40.50.12780">
    <property type="entry name" value="N-terminal domain of ligase-like"/>
    <property type="match status" value="1"/>
</dbReference>
<dbReference type="InterPro" id="IPR042099">
    <property type="entry name" value="ANL_N_sf"/>
</dbReference>
<gene>
    <name evidence="4" type="ORF">D8771_29265</name>
</gene>
<dbReference type="PANTHER" id="PTHR43767">
    <property type="entry name" value="LONG-CHAIN-FATTY-ACID--COA LIGASE"/>
    <property type="match status" value="1"/>
</dbReference>
<organism evidence="4 5">
    <name type="scientific">Streptomyces albus</name>
    <dbReference type="NCBI Taxonomy" id="1888"/>
    <lineage>
        <taxon>Bacteria</taxon>
        <taxon>Bacillati</taxon>
        <taxon>Actinomycetota</taxon>
        <taxon>Actinomycetes</taxon>
        <taxon>Kitasatosporales</taxon>
        <taxon>Streptomycetaceae</taxon>
        <taxon>Streptomyces</taxon>
    </lineage>
</organism>
<accession>A0A8H1QKX5</accession>
<protein>
    <submittedName>
        <fullName evidence="4">Fatty acid--CoA ligase family protein</fullName>
    </submittedName>
</protein>
<proteinExistence type="predicted"/>
<dbReference type="PROSITE" id="PS00455">
    <property type="entry name" value="AMP_BINDING"/>
    <property type="match status" value="1"/>
</dbReference>
<reference evidence="4 5" key="1">
    <citation type="submission" date="2018-10" db="EMBL/GenBank/DDBJ databases">
        <title>Isolation of pseudouridimycin from Streptomyces albus DSM 40763.</title>
        <authorList>
            <person name="Rosenqvist P."/>
            <person name="Metsae-Ketelae M."/>
            <person name="Virta P."/>
        </authorList>
    </citation>
    <scope>NUCLEOTIDE SEQUENCE [LARGE SCALE GENOMIC DNA]</scope>
    <source>
        <strain evidence="4 5">DSM 40763</strain>
    </source>
</reference>
<dbReference type="SUPFAM" id="SSF56801">
    <property type="entry name" value="Acetyl-CoA synthetase-like"/>
    <property type="match status" value="1"/>
</dbReference>
<dbReference type="EMBL" id="RCIY01000103">
    <property type="protein sequence ID" value="TGG76675.1"/>
    <property type="molecule type" value="Genomic_DNA"/>
</dbReference>
<feature type="region of interest" description="Disordered" evidence="1">
    <location>
        <begin position="185"/>
        <end position="238"/>
    </location>
</feature>
<dbReference type="InterPro" id="IPR000873">
    <property type="entry name" value="AMP-dep_synth/lig_dom"/>
</dbReference>
<evidence type="ECO:0000256" key="1">
    <source>
        <dbReference type="SAM" id="MobiDB-lite"/>
    </source>
</evidence>
<dbReference type="Gene3D" id="3.30.300.30">
    <property type="match status" value="1"/>
</dbReference>
<feature type="domain" description="AMP-dependent synthetase/ligase" evidence="2">
    <location>
        <begin position="59"/>
        <end position="474"/>
    </location>
</feature>
<dbReference type="InterPro" id="IPR025110">
    <property type="entry name" value="AMP-bd_C"/>
</dbReference>
<evidence type="ECO:0000259" key="3">
    <source>
        <dbReference type="Pfam" id="PF13193"/>
    </source>
</evidence>
<feature type="compositionally biased region" description="Low complexity" evidence="1">
    <location>
        <begin position="215"/>
        <end position="224"/>
    </location>
</feature>
<dbReference type="RefSeq" id="WP_135567679.1">
    <property type="nucleotide sequence ID" value="NZ_CP103060.1"/>
</dbReference>
<sequence length="619" mass="64621">MTASPLPPTPRSVPPGCHASPAPPGPPGPAAGSPVERPPSAEPPSPATPAELTAYAAWAYPGREALVEGGHRWSFATLHARTVRSAKAALAHGLRKGDRVAVWAPNSRHWITAALGAVCAGGVLVPLNTRYKPAEAADILRRSRARFLFTVGPFLGTDYARALAGSGEELPDLELTVTLPTAGEAEEAGDAVEAGRAAEVDEAKEAEESEEAGETGEPAEGAGAIQHEPGGGGHGESYARYLDSAARVTDGQYAARAEDVLPDDLSDILYTSGTTGRPKGVEVTHRQTLGAFTAWARAVGLREGDRYLLTNPFFHTFGYKAGVLACLLTGVTMLPEAVYDAGRALRRIAEERVSVLMGPPTVFHTLVRHPGRSAADLSALRLAGTGAAGVPVRLVAEIREQLGVADVFTAYGLSESCGVATVCPASADAATVAHTVGPPLPGVELRVVTGDGTRAAPGEQGEVLLRGPYVMRGYSDDPQATAAAVDADGWLHTGDVGSVDERGYLTLTDRLKDMYIVGGFNTYPAEIEQALRAHPDVADVAVIGVPDERLGEVGAAYVVPRPGADPAALPDALSAWARTRLANYKLPRTVTTVPDLPRNASGKVLKNVLRARHRTGTAQ</sequence>
<feature type="region of interest" description="Disordered" evidence="1">
    <location>
        <begin position="1"/>
        <end position="48"/>
    </location>
</feature>
<dbReference type="PANTHER" id="PTHR43767:SF1">
    <property type="entry name" value="NONRIBOSOMAL PEPTIDE SYNTHASE PES1 (EUROFUNG)-RELATED"/>
    <property type="match status" value="1"/>
</dbReference>
<feature type="compositionally biased region" description="Pro residues" evidence="1">
    <location>
        <begin position="1"/>
        <end position="13"/>
    </location>
</feature>
<dbReference type="Gene3D" id="3.40.50.980">
    <property type="match status" value="1"/>
</dbReference>
<name>A0A8H1QKX5_9ACTN</name>
<feature type="compositionally biased region" description="Acidic residues" evidence="1">
    <location>
        <begin position="204"/>
        <end position="214"/>
    </location>
</feature>
<feature type="compositionally biased region" description="Pro residues" evidence="1">
    <location>
        <begin position="36"/>
        <end position="47"/>
    </location>
</feature>
<dbReference type="Pfam" id="PF13193">
    <property type="entry name" value="AMP-binding_C"/>
    <property type="match status" value="1"/>
</dbReference>
<comment type="caution">
    <text evidence="4">The sequence shown here is derived from an EMBL/GenBank/DDBJ whole genome shotgun (WGS) entry which is preliminary data.</text>
</comment>
<feature type="domain" description="AMP-binding enzyme C-terminal" evidence="3">
    <location>
        <begin position="526"/>
        <end position="603"/>
    </location>
</feature>
<dbReference type="Proteomes" id="UP000298111">
    <property type="component" value="Unassembled WGS sequence"/>
</dbReference>
<dbReference type="InterPro" id="IPR050237">
    <property type="entry name" value="ATP-dep_AMP-bd_enzyme"/>
</dbReference>
<keyword evidence="4" id="KW-0436">Ligase</keyword>
<dbReference type="GO" id="GO:0016878">
    <property type="term" value="F:acid-thiol ligase activity"/>
    <property type="evidence" value="ECO:0007669"/>
    <property type="project" value="UniProtKB-ARBA"/>
</dbReference>
<evidence type="ECO:0000259" key="2">
    <source>
        <dbReference type="Pfam" id="PF00501"/>
    </source>
</evidence>
<dbReference type="InterPro" id="IPR045851">
    <property type="entry name" value="AMP-bd_C_sf"/>
</dbReference>
<evidence type="ECO:0000313" key="5">
    <source>
        <dbReference type="Proteomes" id="UP000298111"/>
    </source>
</evidence>
<dbReference type="GeneID" id="75181369"/>
<dbReference type="InterPro" id="IPR020845">
    <property type="entry name" value="AMP-binding_CS"/>
</dbReference>
<evidence type="ECO:0000313" key="4">
    <source>
        <dbReference type="EMBL" id="TGG76675.1"/>
    </source>
</evidence>
<dbReference type="AlphaFoldDB" id="A0A8H1QKX5"/>
<dbReference type="Pfam" id="PF00501">
    <property type="entry name" value="AMP-binding"/>
    <property type="match status" value="1"/>
</dbReference>